<sequence length="169" mass="18715">MRPKKNGFTTLELVSGVSVLSLISLVLVQSLLTTRTVWESSYTHAWLHTEATRAANMMVKYIREGDPSSPIGITIDNDGKHITFAIPKEYNGTTVTEWRQVEFSFDDQTGELSKTIDGGPQTEVIGRLISNCQFQQVSDRIHIALTTQTQTAGNRALSISLASQVTMRN</sequence>
<dbReference type="Proteomes" id="UP000230859">
    <property type="component" value="Unassembled WGS sequence"/>
</dbReference>
<organism evidence="2 3">
    <name type="scientific">Candidatus Abzuiibacterium crystallinum</name>
    <dbReference type="NCBI Taxonomy" id="1974748"/>
    <lineage>
        <taxon>Bacteria</taxon>
        <taxon>Pseudomonadati</taxon>
        <taxon>Candidatus Omnitrophota</taxon>
        <taxon>Candidatus Abzuiibacterium</taxon>
    </lineage>
</organism>
<evidence type="ECO:0000313" key="2">
    <source>
        <dbReference type="EMBL" id="PIQ85038.1"/>
    </source>
</evidence>
<evidence type="ECO:0000256" key="1">
    <source>
        <dbReference type="SAM" id="Phobius"/>
    </source>
</evidence>
<proteinExistence type="predicted"/>
<comment type="caution">
    <text evidence="2">The sequence shown here is derived from an EMBL/GenBank/DDBJ whole genome shotgun (WGS) entry which is preliminary data.</text>
</comment>
<feature type="transmembrane region" description="Helical" evidence="1">
    <location>
        <begin position="12"/>
        <end position="32"/>
    </location>
</feature>
<protein>
    <submittedName>
        <fullName evidence="2">Uncharacterized protein</fullName>
    </submittedName>
</protein>
<keyword evidence="1" id="KW-0812">Transmembrane</keyword>
<name>A0A2H0LKU6_9BACT</name>
<dbReference type="AlphaFoldDB" id="A0A2H0LKU6"/>
<keyword evidence="1" id="KW-0472">Membrane</keyword>
<keyword evidence="1" id="KW-1133">Transmembrane helix</keyword>
<reference evidence="2 3" key="1">
    <citation type="submission" date="2017-09" db="EMBL/GenBank/DDBJ databases">
        <title>Depth-based differentiation of microbial function through sediment-hosted aquifers and enrichment of novel symbionts in the deep terrestrial subsurface.</title>
        <authorList>
            <person name="Probst A.J."/>
            <person name="Ladd B."/>
            <person name="Jarett J.K."/>
            <person name="Geller-Mcgrath D.E."/>
            <person name="Sieber C.M."/>
            <person name="Emerson J.B."/>
            <person name="Anantharaman K."/>
            <person name="Thomas B.C."/>
            <person name="Malmstrom R."/>
            <person name="Stieglmeier M."/>
            <person name="Klingl A."/>
            <person name="Woyke T."/>
            <person name="Ryan C.M."/>
            <person name="Banfield J.F."/>
        </authorList>
    </citation>
    <scope>NUCLEOTIDE SEQUENCE [LARGE SCALE GENOMIC DNA]</scope>
    <source>
        <strain evidence="2">CG11_big_fil_rev_8_21_14_0_20_45_26</strain>
    </source>
</reference>
<gene>
    <name evidence="2" type="ORF">COV74_10595</name>
</gene>
<accession>A0A2H0LKU6</accession>
<dbReference type="EMBL" id="PCVY01000076">
    <property type="protein sequence ID" value="PIQ85038.1"/>
    <property type="molecule type" value="Genomic_DNA"/>
</dbReference>
<evidence type="ECO:0000313" key="3">
    <source>
        <dbReference type="Proteomes" id="UP000230859"/>
    </source>
</evidence>